<evidence type="ECO:0000313" key="2">
    <source>
        <dbReference type="Proteomes" id="UP000799750"/>
    </source>
</evidence>
<accession>A0A6A6QI25</accession>
<name>A0A6A6QI25_9PEZI</name>
<keyword evidence="2" id="KW-1185">Reference proteome</keyword>
<reference evidence="1" key="1">
    <citation type="journal article" date="2020" name="Stud. Mycol.">
        <title>101 Dothideomycetes genomes: a test case for predicting lifestyles and emergence of pathogens.</title>
        <authorList>
            <person name="Haridas S."/>
            <person name="Albert R."/>
            <person name="Binder M."/>
            <person name="Bloem J."/>
            <person name="Labutti K."/>
            <person name="Salamov A."/>
            <person name="Andreopoulos B."/>
            <person name="Baker S."/>
            <person name="Barry K."/>
            <person name="Bills G."/>
            <person name="Bluhm B."/>
            <person name="Cannon C."/>
            <person name="Castanera R."/>
            <person name="Culley D."/>
            <person name="Daum C."/>
            <person name="Ezra D."/>
            <person name="Gonzalez J."/>
            <person name="Henrissat B."/>
            <person name="Kuo A."/>
            <person name="Liang C."/>
            <person name="Lipzen A."/>
            <person name="Lutzoni F."/>
            <person name="Magnuson J."/>
            <person name="Mondo S."/>
            <person name="Nolan M."/>
            <person name="Ohm R."/>
            <person name="Pangilinan J."/>
            <person name="Park H.-J."/>
            <person name="Ramirez L."/>
            <person name="Alfaro M."/>
            <person name="Sun H."/>
            <person name="Tritt A."/>
            <person name="Yoshinaga Y."/>
            <person name="Zwiers L.-H."/>
            <person name="Turgeon B."/>
            <person name="Goodwin S."/>
            <person name="Spatafora J."/>
            <person name="Crous P."/>
            <person name="Grigoriev I."/>
        </authorList>
    </citation>
    <scope>NUCLEOTIDE SEQUENCE</scope>
    <source>
        <strain evidence="1">CBS 269.34</strain>
    </source>
</reference>
<dbReference type="EMBL" id="MU004195">
    <property type="protein sequence ID" value="KAF2491630.1"/>
    <property type="molecule type" value="Genomic_DNA"/>
</dbReference>
<evidence type="ECO:0000313" key="1">
    <source>
        <dbReference type="EMBL" id="KAF2491630.1"/>
    </source>
</evidence>
<sequence length="290" mass="31185">MGCSAGGASKRVCAECHGWSAGGSRTAISKLYGWEVINNRQLRMIWEEEVGVMDHGVLVVDQNGPVSNVMGGVLVVDQKAHALKWNGWSAGGGSTPTAKNAMGAVLVDQNEIIGDLMGGGDQIHTSSIAMEGVVVGIKLCNRSRSMGGVVVVGNQTLKQHMLYGWSSGRCESNLLRRGRHGRRGVGVFKDMGRTFYGVEVQAGGGSTPPGKNPDGRRLGVGVQQSSFRPAMELGGVVRDFCDYDVEHRVSVSNDNFEKRRGMYDTVSLERININLPSALTKSNTVRDDKY</sequence>
<organism evidence="1 2">
    <name type="scientific">Lophium mytilinum</name>
    <dbReference type="NCBI Taxonomy" id="390894"/>
    <lineage>
        <taxon>Eukaryota</taxon>
        <taxon>Fungi</taxon>
        <taxon>Dikarya</taxon>
        <taxon>Ascomycota</taxon>
        <taxon>Pezizomycotina</taxon>
        <taxon>Dothideomycetes</taxon>
        <taxon>Pleosporomycetidae</taxon>
        <taxon>Mytilinidiales</taxon>
        <taxon>Mytilinidiaceae</taxon>
        <taxon>Lophium</taxon>
    </lineage>
</organism>
<proteinExistence type="predicted"/>
<protein>
    <submittedName>
        <fullName evidence="1">Uncharacterized protein</fullName>
    </submittedName>
</protein>
<dbReference type="AlphaFoldDB" id="A0A6A6QI25"/>
<dbReference type="Proteomes" id="UP000799750">
    <property type="component" value="Unassembled WGS sequence"/>
</dbReference>
<gene>
    <name evidence="1" type="ORF">BU16DRAFT_584853</name>
</gene>